<reference evidence="2 3" key="1">
    <citation type="submission" date="2016-10" db="EMBL/GenBank/DDBJ databases">
        <title>Genome sequence of the basidiomycete white-rot fungus Trametes pubescens.</title>
        <authorList>
            <person name="Makela M.R."/>
            <person name="Granchi Z."/>
            <person name="Peng M."/>
            <person name="De Vries R.P."/>
            <person name="Grigoriev I."/>
            <person name="Riley R."/>
            <person name="Hilden K."/>
        </authorList>
    </citation>
    <scope>NUCLEOTIDE SEQUENCE [LARGE SCALE GENOMIC DNA]</scope>
    <source>
        <strain evidence="2 3">FBCC735</strain>
    </source>
</reference>
<dbReference type="OMA" id="FTTTYCF"/>
<evidence type="ECO:0000313" key="3">
    <source>
        <dbReference type="Proteomes" id="UP000184267"/>
    </source>
</evidence>
<accession>A0A1M2VF98</accession>
<keyword evidence="3" id="KW-1185">Reference proteome</keyword>
<feature type="region of interest" description="Disordered" evidence="1">
    <location>
        <begin position="193"/>
        <end position="217"/>
    </location>
</feature>
<dbReference type="AlphaFoldDB" id="A0A1M2VF98"/>
<name>A0A1M2VF98_TRAPU</name>
<gene>
    <name evidence="2" type="ORF">TRAPUB_2859</name>
</gene>
<proteinExistence type="predicted"/>
<sequence length="334" mass="36784">MDAQRFDMTIKQPIPLSAKFPLLLMPDEEREDFDFVSRYPSPPPPTPCIPRRRTPLDAQRYDPFKNMLAATSPPRYSTPDPEDPLSNSILPDSVAFPLPPTRDVYDELLVFRFGEPDSSSSDDLTSDSEDTATPTDETGVHGFTTTYCFTGTSEEGDFPIERTIVRPAPTPRFRMDLTRALASLATRAGSTTTLRTVPSVSQLSGASTPSSPEDDYDGVIAPPASAVASRRPSLAPIALGEVTKSLKRLASRLDPTTPAYEQRVDSSHFEEAVDQCEDAWARAGRGEPLVEVFVARTRKTSVEDRVMSGFDYEGRYAVNFGVRDVGHRGVDICR</sequence>
<dbReference type="OrthoDB" id="2756294at2759"/>
<dbReference type="EMBL" id="MNAD01001330">
    <property type="protein sequence ID" value="OJT06279.1"/>
    <property type="molecule type" value="Genomic_DNA"/>
</dbReference>
<protein>
    <submittedName>
        <fullName evidence="2">Uncharacterized protein</fullName>
    </submittedName>
</protein>
<feature type="region of interest" description="Disordered" evidence="1">
    <location>
        <begin position="34"/>
        <end position="54"/>
    </location>
</feature>
<feature type="region of interest" description="Disordered" evidence="1">
    <location>
        <begin position="68"/>
        <end position="92"/>
    </location>
</feature>
<dbReference type="Proteomes" id="UP000184267">
    <property type="component" value="Unassembled WGS sequence"/>
</dbReference>
<comment type="caution">
    <text evidence="2">The sequence shown here is derived from an EMBL/GenBank/DDBJ whole genome shotgun (WGS) entry which is preliminary data.</text>
</comment>
<evidence type="ECO:0000256" key="1">
    <source>
        <dbReference type="SAM" id="MobiDB-lite"/>
    </source>
</evidence>
<feature type="compositionally biased region" description="Polar residues" evidence="1">
    <location>
        <begin position="198"/>
        <end position="211"/>
    </location>
</feature>
<evidence type="ECO:0000313" key="2">
    <source>
        <dbReference type="EMBL" id="OJT06279.1"/>
    </source>
</evidence>
<feature type="region of interest" description="Disordered" evidence="1">
    <location>
        <begin position="116"/>
        <end position="141"/>
    </location>
</feature>
<organism evidence="2 3">
    <name type="scientific">Trametes pubescens</name>
    <name type="common">White-rot fungus</name>
    <dbReference type="NCBI Taxonomy" id="154538"/>
    <lineage>
        <taxon>Eukaryota</taxon>
        <taxon>Fungi</taxon>
        <taxon>Dikarya</taxon>
        <taxon>Basidiomycota</taxon>
        <taxon>Agaricomycotina</taxon>
        <taxon>Agaricomycetes</taxon>
        <taxon>Polyporales</taxon>
        <taxon>Polyporaceae</taxon>
        <taxon>Trametes</taxon>
    </lineage>
</organism>